<keyword evidence="3" id="KW-1185">Reference proteome</keyword>
<dbReference type="Proteomes" id="UP000823388">
    <property type="component" value="Chromosome 8K"/>
</dbReference>
<evidence type="ECO:0000313" key="3">
    <source>
        <dbReference type="Proteomes" id="UP000823388"/>
    </source>
</evidence>
<reference evidence="2" key="1">
    <citation type="submission" date="2020-05" db="EMBL/GenBank/DDBJ databases">
        <title>WGS assembly of Panicum virgatum.</title>
        <authorList>
            <person name="Lovell J.T."/>
            <person name="Jenkins J."/>
            <person name="Shu S."/>
            <person name="Juenger T.E."/>
            <person name="Schmutz J."/>
        </authorList>
    </citation>
    <scope>NUCLEOTIDE SEQUENCE</scope>
    <source>
        <strain evidence="2">AP13</strain>
    </source>
</reference>
<accession>A0A8T0PRI0</accession>
<proteinExistence type="predicted"/>
<gene>
    <name evidence="2" type="ORF">PVAP13_8KG313202</name>
</gene>
<dbReference type="AlphaFoldDB" id="A0A8T0PRI0"/>
<organism evidence="2 3">
    <name type="scientific">Panicum virgatum</name>
    <name type="common">Blackwell switchgrass</name>
    <dbReference type="NCBI Taxonomy" id="38727"/>
    <lineage>
        <taxon>Eukaryota</taxon>
        <taxon>Viridiplantae</taxon>
        <taxon>Streptophyta</taxon>
        <taxon>Embryophyta</taxon>
        <taxon>Tracheophyta</taxon>
        <taxon>Spermatophyta</taxon>
        <taxon>Magnoliopsida</taxon>
        <taxon>Liliopsida</taxon>
        <taxon>Poales</taxon>
        <taxon>Poaceae</taxon>
        <taxon>PACMAD clade</taxon>
        <taxon>Panicoideae</taxon>
        <taxon>Panicodae</taxon>
        <taxon>Paniceae</taxon>
        <taxon>Panicinae</taxon>
        <taxon>Panicum</taxon>
        <taxon>Panicum sect. Hiantes</taxon>
    </lineage>
</organism>
<feature type="compositionally biased region" description="Basic and acidic residues" evidence="1">
    <location>
        <begin position="122"/>
        <end position="131"/>
    </location>
</feature>
<evidence type="ECO:0000256" key="1">
    <source>
        <dbReference type="SAM" id="MobiDB-lite"/>
    </source>
</evidence>
<comment type="caution">
    <text evidence="2">The sequence shown here is derived from an EMBL/GenBank/DDBJ whole genome shotgun (WGS) entry which is preliminary data.</text>
</comment>
<protein>
    <submittedName>
        <fullName evidence="2">Uncharacterized protein</fullName>
    </submittedName>
</protein>
<name>A0A8T0PRI0_PANVG</name>
<feature type="region of interest" description="Disordered" evidence="1">
    <location>
        <begin position="103"/>
        <end position="148"/>
    </location>
</feature>
<dbReference type="EMBL" id="CM029051">
    <property type="protein sequence ID" value="KAG2563109.1"/>
    <property type="molecule type" value="Genomic_DNA"/>
</dbReference>
<evidence type="ECO:0000313" key="2">
    <source>
        <dbReference type="EMBL" id="KAG2563109.1"/>
    </source>
</evidence>
<sequence>MHCRYCQSGQHNQATCELKKLGLRPKKQPKRKHSLQVDDVAQPSFEAQDSYEFYNDASVPQESSQLLSQMSTTMLSQMTNEGSIPSRLVQNLGPLPDAEFVVSNRPTERSGVPMTTTTKAGYNKEEEDHKTRSTWWRQAESSQEKEVH</sequence>